<dbReference type="GO" id="GO:0003755">
    <property type="term" value="F:peptidyl-prolyl cis-trans isomerase activity"/>
    <property type="evidence" value="ECO:0007669"/>
    <property type="project" value="InterPro"/>
</dbReference>
<dbReference type="Proteomes" id="UP000762676">
    <property type="component" value="Unassembled WGS sequence"/>
</dbReference>
<accession>A0AAV4F0Z2</accession>
<comment type="caution">
    <text evidence="9">The sequence shown here is derived from an EMBL/GenBank/DDBJ whole genome shotgun (WGS) entry which is preliminary data.</text>
</comment>
<evidence type="ECO:0000256" key="3">
    <source>
        <dbReference type="ARBA" id="ARBA00023242"/>
    </source>
</evidence>
<proteinExistence type="inferred from homology"/>
<protein>
    <recommendedName>
        <fullName evidence="4">Spliceosome-associated protein CWC27 homolog</fullName>
    </recommendedName>
    <alternativeName>
        <fullName evidence="5">Probable inactive peptidyl-prolyl cis-trans isomerase CWC27 homolog</fullName>
    </alternativeName>
</protein>
<dbReference type="SUPFAM" id="SSF50891">
    <property type="entry name" value="Cyclophilin-like"/>
    <property type="match status" value="1"/>
</dbReference>
<comment type="similarity">
    <text evidence="2">Belongs to the cyclophilin-type PPIase family.</text>
</comment>
<evidence type="ECO:0000256" key="2">
    <source>
        <dbReference type="ARBA" id="ARBA00007365"/>
    </source>
</evidence>
<evidence type="ECO:0000256" key="5">
    <source>
        <dbReference type="ARBA" id="ARBA00042090"/>
    </source>
</evidence>
<dbReference type="PROSITE" id="PS50072">
    <property type="entry name" value="CSA_PPIASE_2"/>
    <property type="match status" value="1"/>
</dbReference>
<evidence type="ECO:0000313" key="10">
    <source>
        <dbReference type="Proteomes" id="UP000762676"/>
    </source>
</evidence>
<reference evidence="9 10" key="1">
    <citation type="journal article" date="2021" name="Elife">
        <title>Chloroplast acquisition without the gene transfer in kleptoplastic sea slugs, Plakobranchus ocellatus.</title>
        <authorList>
            <person name="Maeda T."/>
            <person name="Takahashi S."/>
            <person name="Yoshida T."/>
            <person name="Shimamura S."/>
            <person name="Takaki Y."/>
            <person name="Nagai Y."/>
            <person name="Toyoda A."/>
            <person name="Suzuki Y."/>
            <person name="Arimoto A."/>
            <person name="Ishii H."/>
            <person name="Satoh N."/>
            <person name="Nishiyama T."/>
            <person name="Hasebe M."/>
            <person name="Maruyama T."/>
            <person name="Minagawa J."/>
            <person name="Obokata J."/>
            <person name="Shigenobu S."/>
        </authorList>
    </citation>
    <scope>NUCLEOTIDE SEQUENCE [LARGE SCALE GENOMIC DNA]</scope>
</reference>
<dbReference type="AlphaFoldDB" id="A0AAV4F0Z2"/>
<feature type="compositionally biased region" description="Basic and acidic residues" evidence="7">
    <location>
        <begin position="298"/>
        <end position="335"/>
    </location>
</feature>
<dbReference type="Gene3D" id="2.40.100.10">
    <property type="entry name" value="Cyclophilin-like"/>
    <property type="match status" value="1"/>
</dbReference>
<evidence type="ECO:0000313" key="9">
    <source>
        <dbReference type="EMBL" id="GFR66125.1"/>
    </source>
</evidence>
<sequence>MSNIYIQEPPTNGKVLLVTSVGEIDIELWSKEAPRACRNFVQLCMEGYYDGTIFHRAVKEFIVQGGDPTGTGDGGESIYSEPFKDEFHSRLRFVRRGLVAMANAGQHDNRSQFFFTMGMTPELQGKHTIFGKVVGDTLYNMLKLQEVETDANERPLYPPKIIRCEILSNPFDDIIPRVVRKSKKEKEEERKTKSKSKATKNFSLLSFGTEAEEDEEQVFKASKKFSGKSKSSHDLTNDPKLSSVPVLDSGDSEKSPGKRKVQEEDLESKEHIEAVKKKLKKDESEPKFESQKVTPQSFDREISKEDLKKSKSDEIRKEARKLQKEIKASKKRVEAMKQGVAAKQEAVKEEKEPPEPPKSSDPPDFLESFKQERQKYKKLKKQQKGTNREAETLAMLEKFQSKLTSVRQLAANYSDSDGEGGKKADEDVEGAEDDPSDLSWMQHRLKFEEPIQSKVLDANVDDAERYEINDPRNPLTKRRREEGKKKSKRK</sequence>
<keyword evidence="9" id="KW-0413">Isomerase</keyword>
<feature type="compositionally biased region" description="Acidic residues" evidence="7">
    <location>
        <begin position="426"/>
        <end position="436"/>
    </location>
</feature>
<feature type="region of interest" description="Disordered" evidence="7">
    <location>
        <begin position="222"/>
        <end position="393"/>
    </location>
</feature>
<feature type="domain" description="PPIase cyclophilin-type" evidence="8">
    <location>
        <begin position="19"/>
        <end position="166"/>
    </location>
</feature>
<dbReference type="PANTHER" id="PTHR45625">
    <property type="entry name" value="PEPTIDYL-PROLYL CIS-TRANS ISOMERASE-RELATED"/>
    <property type="match status" value="1"/>
</dbReference>
<comment type="subcellular location">
    <subcellularLocation>
        <location evidence="1">Nucleus</location>
    </subcellularLocation>
</comment>
<evidence type="ECO:0000256" key="4">
    <source>
        <dbReference type="ARBA" id="ARBA00040027"/>
    </source>
</evidence>
<organism evidence="9 10">
    <name type="scientific">Elysia marginata</name>
    <dbReference type="NCBI Taxonomy" id="1093978"/>
    <lineage>
        <taxon>Eukaryota</taxon>
        <taxon>Metazoa</taxon>
        <taxon>Spiralia</taxon>
        <taxon>Lophotrochozoa</taxon>
        <taxon>Mollusca</taxon>
        <taxon>Gastropoda</taxon>
        <taxon>Heterobranchia</taxon>
        <taxon>Euthyneura</taxon>
        <taxon>Panpulmonata</taxon>
        <taxon>Sacoglossa</taxon>
        <taxon>Placobranchoidea</taxon>
        <taxon>Plakobranchidae</taxon>
        <taxon>Elysia</taxon>
    </lineage>
</organism>
<dbReference type="GO" id="GO:0071013">
    <property type="term" value="C:catalytic step 2 spliceosome"/>
    <property type="evidence" value="ECO:0007669"/>
    <property type="project" value="TreeGrafter"/>
</dbReference>
<dbReference type="EMBL" id="BMAT01011069">
    <property type="protein sequence ID" value="GFR66125.1"/>
    <property type="molecule type" value="Genomic_DNA"/>
</dbReference>
<evidence type="ECO:0000256" key="7">
    <source>
        <dbReference type="SAM" id="MobiDB-lite"/>
    </source>
</evidence>
<dbReference type="InterPro" id="IPR029000">
    <property type="entry name" value="Cyclophilin-like_dom_sf"/>
</dbReference>
<keyword evidence="3" id="KW-0539">Nucleus</keyword>
<dbReference type="Pfam" id="PF00160">
    <property type="entry name" value="Pro_isomerase"/>
    <property type="match status" value="1"/>
</dbReference>
<feature type="compositionally biased region" description="Basic and acidic residues" evidence="7">
    <location>
        <begin position="345"/>
        <end position="355"/>
    </location>
</feature>
<dbReference type="PRINTS" id="PR00153">
    <property type="entry name" value="CSAPPISMRASE"/>
</dbReference>
<evidence type="ECO:0000256" key="1">
    <source>
        <dbReference type="ARBA" id="ARBA00004123"/>
    </source>
</evidence>
<dbReference type="PANTHER" id="PTHR45625:SF6">
    <property type="entry name" value="SPLICEOSOME-ASSOCIATED PROTEIN CWC27 HOMOLOG"/>
    <property type="match status" value="1"/>
</dbReference>
<dbReference type="CDD" id="cd01925">
    <property type="entry name" value="cyclophilin_CeCYP16-like"/>
    <property type="match status" value="1"/>
</dbReference>
<dbReference type="FunFam" id="2.40.100.10:FF:000007">
    <property type="entry name" value="Peptidyl-prolyl cis-trans isomerase CWC27 homolog"/>
    <property type="match status" value="1"/>
</dbReference>
<keyword evidence="10" id="KW-1185">Reference proteome</keyword>
<name>A0AAV4F0Z2_9GAST</name>
<dbReference type="InterPro" id="IPR044666">
    <property type="entry name" value="Cyclophilin_A-like"/>
</dbReference>
<comment type="subunit">
    <text evidence="6">Part of the activated spliceosome B/catalytic step 1 spliceosome, one of the forms of the spliceosome which has a well-formed active site but still cannot catalyze the branching reaction and is composed at least of 52 proteins, the U2, U5 and U6 snRNAs and the pre-mRNA. Recruited during early steps of activated spliceosome B maturation, it is probably one of the first proteins released from this complex as he matures to the spliceosome C complex. Component of the minor spliceosome, which splices U12-type introns.</text>
</comment>
<evidence type="ECO:0000259" key="8">
    <source>
        <dbReference type="PROSITE" id="PS50072"/>
    </source>
</evidence>
<dbReference type="InterPro" id="IPR002130">
    <property type="entry name" value="Cyclophilin-type_PPIase_dom"/>
</dbReference>
<evidence type="ECO:0000256" key="6">
    <source>
        <dbReference type="ARBA" id="ARBA00046368"/>
    </source>
</evidence>
<feature type="region of interest" description="Disordered" evidence="7">
    <location>
        <begin position="410"/>
        <end position="490"/>
    </location>
</feature>
<gene>
    <name evidence="9" type="ORF">ElyMa_005550000</name>
</gene>
<feature type="compositionally biased region" description="Basic and acidic residues" evidence="7">
    <location>
        <begin position="251"/>
        <end position="290"/>
    </location>
</feature>